<accession>A0ABD0S6M7</accession>
<organism evidence="2 3">
    <name type="scientific">Loxostege sticticalis</name>
    <name type="common">Beet webworm moth</name>
    <dbReference type="NCBI Taxonomy" id="481309"/>
    <lineage>
        <taxon>Eukaryota</taxon>
        <taxon>Metazoa</taxon>
        <taxon>Ecdysozoa</taxon>
        <taxon>Arthropoda</taxon>
        <taxon>Hexapoda</taxon>
        <taxon>Insecta</taxon>
        <taxon>Pterygota</taxon>
        <taxon>Neoptera</taxon>
        <taxon>Endopterygota</taxon>
        <taxon>Lepidoptera</taxon>
        <taxon>Glossata</taxon>
        <taxon>Ditrysia</taxon>
        <taxon>Pyraloidea</taxon>
        <taxon>Crambidae</taxon>
        <taxon>Pyraustinae</taxon>
        <taxon>Loxostege</taxon>
    </lineage>
</organism>
<proteinExistence type="predicted"/>
<evidence type="ECO:0000313" key="3">
    <source>
        <dbReference type="Proteomes" id="UP001549921"/>
    </source>
</evidence>
<feature type="transmembrane region" description="Helical" evidence="1">
    <location>
        <begin position="6"/>
        <end position="26"/>
    </location>
</feature>
<comment type="caution">
    <text evidence="2">The sequence shown here is derived from an EMBL/GenBank/DDBJ whole genome shotgun (WGS) entry which is preliminary data.</text>
</comment>
<reference evidence="2 3" key="1">
    <citation type="submission" date="2024-06" db="EMBL/GenBank/DDBJ databases">
        <title>A chromosome-level genome assembly of beet webworm, Loxostege sticticalis.</title>
        <authorList>
            <person name="Zhang Y."/>
        </authorList>
    </citation>
    <scope>NUCLEOTIDE SEQUENCE [LARGE SCALE GENOMIC DNA]</scope>
    <source>
        <strain evidence="2">AQ028</strain>
        <tissue evidence="2">Male pupae</tissue>
    </source>
</reference>
<keyword evidence="1" id="KW-0812">Transmembrane</keyword>
<evidence type="ECO:0000313" key="2">
    <source>
        <dbReference type="EMBL" id="KAL0809537.1"/>
    </source>
</evidence>
<feature type="transmembrane region" description="Helical" evidence="1">
    <location>
        <begin position="86"/>
        <end position="109"/>
    </location>
</feature>
<name>A0ABD0S6M7_LOXSC</name>
<dbReference type="EMBL" id="JBEDNZ010000028">
    <property type="protein sequence ID" value="KAL0809537.1"/>
    <property type="molecule type" value="Genomic_DNA"/>
</dbReference>
<protein>
    <submittedName>
        <fullName evidence="2">Uncharacterized protein</fullName>
    </submittedName>
</protein>
<keyword evidence="1" id="KW-1133">Transmembrane helix</keyword>
<dbReference type="Proteomes" id="UP001549921">
    <property type="component" value="Unassembled WGS sequence"/>
</dbReference>
<feature type="transmembrane region" description="Helical" evidence="1">
    <location>
        <begin position="115"/>
        <end position="137"/>
    </location>
</feature>
<sequence>MDTKLTFVYLFLFFNLCPSFGAKVGVKEFEFSNSLNVTKYVGLVDDSFPKSNQSVMLEEKSAEDENKSLEDTSMGRTFGRPFKKMMAGMLPIIFQIGAASTWALVAALVGFKTLLVTLAILKILLLAGAAKFGALFAGKVHHQPQQWQPQPWQPHQKEIHLHIHNGHLPVGHEEHAQTWSRNEVEPASPKNPYSVVLENYGPQTISTPYGNYVKID</sequence>
<gene>
    <name evidence="2" type="ORF">ABMA28_011073</name>
</gene>
<keyword evidence="1" id="KW-0472">Membrane</keyword>
<evidence type="ECO:0000256" key="1">
    <source>
        <dbReference type="SAM" id="Phobius"/>
    </source>
</evidence>
<dbReference type="AlphaFoldDB" id="A0ABD0S6M7"/>